<dbReference type="GO" id="GO:0030170">
    <property type="term" value="F:pyridoxal phosphate binding"/>
    <property type="evidence" value="ECO:0007669"/>
    <property type="project" value="TreeGrafter"/>
</dbReference>
<evidence type="ECO:0000256" key="1">
    <source>
        <dbReference type="ARBA" id="ARBA00001933"/>
    </source>
</evidence>
<dbReference type="PANTHER" id="PTHR43247:SF1">
    <property type="entry name" value="PHOSPHOSERINE AMINOTRANSFERASE"/>
    <property type="match status" value="1"/>
</dbReference>
<dbReference type="EMBL" id="LAVV01008279">
    <property type="protein sequence ID" value="KNZ53258.1"/>
    <property type="molecule type" value="Genomic_DNA"/>
</dbReference>
<dbReference type="OrthoDB" id="1703350at2759"/>
<comment type="pathway">
    <text evidence="2">Amino-acid biosynthesis; L-serine biosynthesis; L-serine from 3-phospho-D-glycerate: step 2/3.</text>
</comment>
<evidence type="ECO:0000256" key="12">
    <source>
        <dbReference type="RuleBase" id="RU004504"/>
    </source>
</evidence>
<dbReference type="Pfam" id="PF00266">
    <property type="entry name" value="Aminotran_5"/>
    <property type="match status" value="1"/>
</dbReference>
<evidence type="ECO:0000256" key="5">
    <source>
        <dbReference type="ARBA" id="ARBA00022576"/>
    </source>
</evidence>
<dbReference type="NCBIfam" id="NF003764">
    <property type="entry name" value="PRK05355.1"/>
    <property type="match status" value="1"/>
</dbReference>
<keyword evidence="7" id="KW-0808">Transferase</keyword>
<keyword evidence="15" id="KW-1185">Reference proteome</keyword>
<evidence type="ECO:0000313" key="15">
    <source>
        <dbReference type="Proteomes" id="UP000037035"/>
    </source>
</evidence>
<evidence type="ECO:0000256" key="7">
    <source>
        <dbReference type="ARBA" id="ARBA00022679"/>
    </source>
</evidence>
<gene>
    <name evidence="14" type="ORF">VP01_329g3</name>
</gene>
<evidence type="ECO:0000256" key="10">
    <source>
        <dbReference type="ARBA" id="ARBA00047630"/>
    </source>
</evidence>
<dbReference type="InterPro" id="IPR022278">
    <property type="entry name" value="Pser_aminoTfrase"/>
</dbReference>
<sequence length="411" mass="45557">MTTSERERTINLGAGPCTLPTSVLETAARGLLDYEGTGMGVVELSHRSKEFQELNEMAQTDIRRLLRVPEGFEILFMQGGGLTQFSCVVMNLVNQFRLANQTNKEDQVVVDYLVTGSWSLKASKEAARLGCRVNVVADGRSCCPDNSNSFRGIPRPSEWRLSSCDAKEIPAFLYYCDNETVDGVEFGSPGIPVENLPAHYLERVPLVVDMSSNILTRQIPEGLWKYIGIVFAGAQKNLGPAGLTLVLVRKNLIPHNLDLAVPLGGLRVPDLLCYKHSADHRSLYNTPPIFSIYVASLVLRHLIQQGGIQTIQEINLQKSLAVYHAIDSSQGFYFNSILPDARSRINIVFNCRAGPSTDDLFIQEADKFYGIKQIKGHRSVGGIRVSLYNAVTLDQVNTLCTFMLEFAARNR</sequence>
<organism evidence="14 15">
    <name type="scientific">Puccinia sorghi</name>
    <dbReference type="NCBI Taxonomy" id="27349"/>
    <lineage>
        <taxon>Eukaryota</taxon>
        <taxon>Fungi</taxon>
        <taxon>Dikarya</taxon>
        <taxon>Basidiomycota</taxon>
        <taxon>Pucciniomycotina</taxon>
        <taxon>Pucciniomycetes</taxon>
        <taxon>Pucciniales</taxon>
        <taxon>Pucciniaceae</taxon>
        <taxon>Puccinia</taxon>
    </lineage>
</organism>
<evidence type="ECO:0000259" key="13">
    <source>
        <dbReference type="Pfam" id="PF00266"/>
    </source>
</evidence>
<dbReference type="STRING" id="27349.A0A0L6UXJ2"/>
<comment type="catalytic activity">
    <reaction evidence="10">
        <text>4-(phosphooxy)-L-threonine + 2-oxoglutarate = (R)-3-hydroxy-2-oxo-4-phosphooxybutanoate + L-glutamate</text>
        <dbReference type="Rhea" id="RHEA:16573"/>
        <dbReference type="ChEBI" id="CHEBI:16810"/>
        <dbReference type="ChEBI" id="CHEBI:29985"/>
        <dbReference type="ChEBI" id="CHEBI:58452"/>
        <dbReference type="ChEBI" id="CHEBI:58538"/>
        <dbReference type="EC" id="2.6.1.52"/>
    </reaction>
</comment>
<keyword evidence="5" id="KW-0032">Aminotransferase</keyword>
<dbReference type="InterPro" id="IPR020578">
    <property type="entry name" value="Aminotrans_V_PyrdxlP_BS"/>
</dbReference>
<comment type="caution">
    <text evidence="14">The sequence shown here is derived from an EMBL/GenBank/DDBJ whole genome shotgun (WGS) entry which is preliminary data.</text>
</comment>
<evidence type="ECO:0000256" key="6">
    <source>
        <dbReference type="ARBA" id="ARBA00022605"/>
    </source>
</evidence>
<comment type="catalytic activity">
    <reaction evidence="11">
        <text>O-phospho-L-serine + 2-oxoglutarate = 3-phosphooxypyruvate + L-glutamate</text>
        <dbReference type="Rhea" id="RHEA:14329"/>
        <dbReference type="ChEBI" id="CHEBI:16810"/>
        <dbReference type="ChEBI" id="CHEBI:18110"/>
        <dbReference type="ChEBI" id="CHEBI:29985"/>
        <dbReference type="ChEBI" id="CHEBI:57524"/>
        <dbReference type="EC" id="2.6.1.52"/>
    </reaction>
</comment>
<proteinExistence type="inferred from homology"/>
<comment type="cofactor">
    <cofactor evidence="1 12">
        <name>pyridoxal 5'-phosphate</name>
        <dbReference type="ChEBI" id="CHEBI:597326"/>
    </cofactor>
</comment>
<dbReference type="GO" id="GO:0005737">
    <property type="term" value="C:cytoplasm"/>
    <property type="evidence" value="ECO:0007669"/>
    <property type="project" value="TreeGrafter"/>
</dbReference>
<protein>
    <recommendedName>
        <fullName evidence="4">phosphoserine transaminase</fullName>
        <ecNumber evidence="4">2.6.1.52</ecNumber>
    </recommendedName>
</protein>
<reference evidence="14 15" key="1">
    <citation type="submission" date="2015-08" db="EMBL/GenBank/DDBJ databases">
        <title>Next Generation Sequencing and Analysis of the Genome of Puccinia sorghi L Schw, the Causal Agent of Maize Common Rust.</title>
        <authorList>
            <person name="Rochi L."/>
            <person name="Burguener G."/>
            <person name="Darino M."/>
            <person name="Turjanski A."/>
            <person name="Kreff E."/>
            <person name="Dieguez M.J."/>
            <person name="Sacco F."/>
        </authorList>
    </citation>
    <scope>NUCLEOTIDE SEQUENCE [LARGE SCALE GENOMIC DNA]</scope>
    <source>
        <strain evidence="14 15">RO10H11247</strain>
    </source>
</reference>
<evidence type="ECO:0000256" key="11">
    <source>
        <dbReference type="ARBA" id="ARBA00049007"/>
    </source>
</evidence>
<evidence type="ECO:0000256" key="2">
    <source>
        <dbReference type="ARBA" id="ARBA00005099"/>
    </source>
</evidence>
<dbReference type="InterPro" id="IPR000192">
    <property type="entry name" value="Aminotrans_V_dom"/>
</dbReference>
<dbReference type="InterPro" id="IPR015421">
    <property type="entry name" value="PyrdxlP-dep_Trfase_major"/>
</dbReference>
<dbReference type="Gene3D" id="3.40.640.10">
    <property type="entry name" value="Type I PLP-dependent aspartate aminotransferase-like (Major domain)"/>
    <property type="match status" value="1"/>
</dbReference>
<dbReference type="FunFam" id="3.90.1150.10:FF:000006">
    <property type="entry name" value="Phosphoserine aminotransferase"/>
    <property type="match status" value="1"/>
</dbReference>
<dbReference type="PIRSF" id="PIRSF000525">
    <property type="entry name" value="SerC"/>
    <property type="match status" value="1"/>
</dbReference>
<keyword evidence="9" id="KW-0718">Serine biosynthesis</keyword>
<dbReference type="GO" id="GO:0006564">
    <property type="term" value="P:L-serine biosynthetic process"/>
    <property type="evidence" value="ECO:0007669"/>
    <property type="project" value="UniProtKB-KW"/>
</dbReference>
<dbReference type="Proteomes" id="UP000037035">
    <property type="component" value="Unassembled WGS sequence"/>
</dbReference>
<dbReference type="PANTHER" id="PTHR43247">
    <property type="entry name" value="PHOSPHOSERINE AMINOTRANSFERASE"/>
    <property type="match status" value="1"/>
</dbReference>
<keyword evidence="6" id="KW-0028">Amino-acid biosynthesis</keyword>
<evidence type="ECO:0000313" key="14">
    <source>
        <dbReference type="EMBL" id="KNZ53258.1"/>
    </source>
</evidence>
<dbReference type="Gene3D" id="3.90.1150.10">
    <property type="entry name" value="Aspartate Aminotransferase, domain 1"/>
    <property type="match status" value="1"/>
</dbReference>
<dbReference type="GO" id="GO:0004648">
    <property type="term" value="F:O-phospho-L-serine:2-oxoglutarate aminotransferase activity"/>
    <property type="evidence" value="ECO:0007669"/>
    <property type="project" value="UniProtKB-EC"/>
</dbReference>
<dbReference type="EC" id="2.6.1.52" evidence="4"/>
<name>A0A0L6UXJ2_9BASI</name>
<evidence type="ECO:0000256" key="3">
    <source>
        <dbReference type="ARBA" id="ARBA00006904"/>
    </source>
</evidence>
<keyword evidence="8" id="KW-0663">Pyridoxal phosphate</keyword>
<dbReference type="FunFam" id="3.40.640.10:FF:000010">
    <property type="entry name" value="Phosphoserine aminotransferase"/>
    <property type="match status" value="1"/>
</dbReference>
<feature type="domain" description="Aminotransferase class V" evidence="13">
    <location>
        <begin position="11"/>
        <end position="399"/>
    </location>
</feature>
<comment type="similarity">
    <text evidence="3">Belongs to the class-V pyridoxal-phosphate-dependent aminotransferase family. SerC subfamily.</text>
</comment>
<dbReference type="SUPFAM" id="SSF53383">
    <property type="entry name" value="PLP-dependent transferases"/>
    <property type="match status" value="1"/>
</dbReference>
<dbReference type="UniPathway" id="UPA00135">
    <property type="reaction ID" value="UER00197"/>
</dbReference>
<accession>A0A0L6UXJ2</accession>
<dbReference type="InterPro" id="IPR015424">
    <property type="entry name" value="PyrdxlP-dep_Trfase"/>
</dbReference>
<dbReference type="InterPro" id="IPR015422">
    <property type="entry name" value="PyrdxlP-dep_Trfase_small"/>
</dbReference>
<dbReference type="PROSITE" id="PS00595">
    <property type="entry name" value="AA_TRANSFER_CLASS_5"/>
    <property type="match status" value="1"/>
</dbReference>
<dbReference type="HAMAP" id="MF_00160">
    <property type="entry name" value="SerC_aminotrans_5"/>
    <property type="match status" value="1"/>
</dbReference>
<dbReference type="AlphaFoldDB" id="A0A0L6UXJ2"/>
<evidence type="ECO:0000256" key="9">
    <source>
        <dbReference type="ARBA" id="ARBA00023299"/>
    </source>
</evidence>
<dbReference type="VEuPathDB" id="FungiDB:VP01_329g3"/>
<evidence type="ECO:0000256" key="8">
    <source>
        <dbReference type="ARBA" id="ARBA00022898"/>
    </source>
</evidence>
<evidence type="ECO:0000256" key="4">
    <source>
        <dbReference type="ARBA" id="ARBA00013030"/>
    </source>
</evidence>